<name>A0A5R9EGL2_9LACT</name>
<reference evidence="2 3" key="1">
    <citation type="submission" date="2019-05" db="EMBL/GenBank/DDBJ databases">
        <title>The metagenome of a microbial culture collection derived from dairy environment covers the genomic content of the human microbiome.</title>
        <authorList>
            <person name="Roder T."/>
            <person name="Wuthrich D."/>
            <person name="Sattari Z."/>
            <person name="Von Ah U."/>
            <person name="Bar C."/>
            <person name="Ronchi F."/>
            <person name="Macpherson A.J."/>
            <person name="Ganal-Vonarburg S.C."/>
            <person name="Bruggmann R."/>
            <person name="Vergeres G."/>
        </authorList>
    </citation>
    <scope>NUCLEOTIDE SEQUENCE [LARGE SCALE GENOMIC DNA]</scope>
    <source>
        <strain evidence="2 3">FAM 24227</strain>
    </source>
</reference>
<dbReference type="Proteomes" id="UP000306420">
    <property type="component" value="Unassembled WGS sequence"/>
</dbReference>
<protein>
    <submittedName>
        <fullName evidence="2">Uncharacterized protein</fullName>
    </submittedName>
</protein>
<dbReference type="AlphaFoldDB" id="A0A5R9EGL2"/>
<keyword evidence="1" id="KW-0472">Membrane</keyword>
<sequence length="99" mass="11172">MDIKKERIRINCSHCENKIVLTYHTERCPKCGQPFDPEQVKSLFHNYESQVMNSKFYQAGEKMGKAGNAMAEVGNSMQSCGCTLTLITIFIIIVLALLL</sequence>
<evidence type="ECO:0000313" key="2">
    <source>
        <dbReference type="EMBL" id="TLQ49314.1"/>
    </source>
</evidence>
<evidence type="ECO:0000313" key="3">
    <source>
        <dbReference type="Proteomes" id="UP000306420"/>
    </source>
</evidence>
<accession>A0A5R9EGL2</accession>
<organism evidence="2 3">
    <name type="scientific">Ruoffia tabacinasalis</name>
    <dbReference type="NCBI Taxonomy" id="87458"/>
    <lineage>
        <taxon>Bacteria</taxon>
        <taxon>Bacillati</taxon>
        <taxon>Bacillota</taxon>
        <taxon>Bacilli</taxon>
        <taxon>Lactobacillales</taxon>
        <taxon>Aerococcaceae</taxon>
        <taxon>Ruoffia</taxon>
    </lineage>
</organism>
<gene>
    <name evidence="2" type="ORF">FEZ33_01395</name>
</gene>
<comment type="caution">
    <text evidence="2">The sequence shown here is derived from an EMBL/GenBank/DDBJ whole genome shotgun (WGS) entry which is preliminary data.</text>
</comment>
<evidence type="ECO:0000256" key="1">
    <source>
        <dbReference type="SAM" id="Phobius"/>
    </source>
</evidence>
<keyword evidence="1" id="KW-0812">Transmembrane</keyword>
<feature type="transmembrane region" description="Helical" evidence="1">
    <location>
        <begin position="80"/>
        <end position="98"/>
    </location>
</feature>
<keyword evidence="1" id="KW-1133">Transmembrane helix</keyword>
<dbReference type="EMBL" id="VBSP01000002">
    <property type="protein sequence ID" value="TLQ49314.1"/>
    <property type="molecule type" value="Genomic_DNA"/>
</dbReference>
<dbReference type="RefSeq" id="WP_138403596.1">
    <property type="nucleotide sequence ID" value="NZ_VBSP01000002.1"/>
</dbReference>
<dbReference type="OrthoDB" id="2339795at2"/>
<proteinExistence type="predicted"/>